<reference evidence="2" key="1">
    <citation type="submission" date="2022-03" db="EMBL/GenBank/DDBJ databases">
        <authorList>
            <person name="Lindestad O."/>
        </authorList>
    </citation>
    <scope>NUCLEOTIDE SEQUENCE</scope>
</reference>
<keyword evidence="3" id="KW-1185">Reference proteome</keyword>
<dbReference type="Proteomes" id="UP000838756">
    <property type="component" value="Unassembled WGS sequence"/>
</dbReference>
<dbReference type="OrthoDB" id="2152435at2759"/>
<proteinExistence type="predicted"/>
<dbReference type="AlphaFoldDB" id="A0A8S4RDU9"/>
<dbReference type="EMBL" id="CAKXAJ010025107">
    <property type="protein sequence ID" value="CAH2235012.1"/>
    <property type="molecule type" value="Genomic_DNA"/>
</dbReference>
<protein>
    <submittedName>
        <fullName evidence="2">Jg1284 protein</fullName>
    </submittedName>
</protein>
<dbReference type="InterPro" id="IPR039902">
    <property type="entry name" value="CCDC148/CCDC112"/>
</dbReference>
<name>A0A8S4RDU9_9NEOP</name>
<evidence type="ECO:0000313" key="3">
    <source>
        <dbReference type="Proteomes" id="UP000838756"/>
    </source>
</evidence>
<dbReference type="PANTHER" id="PTHR21549:SF0">
    <property type="entry name" value="COILED-COIL DOMAIN-CONTAINING PROTEIN 112"/>
    <property type="match status" value="1"/>
</dbReference>
<organism evidence="2 3">
    <name type="scientific">Pararge aegeria aegeria</name>
    <dbReference type="NCBI Taxonomy" id="348720"/>
    <lineage>
        <taxon>Eukaryota</taxon>
        <taxon>Metazoa</taxon>
        <taxon>Ecdysozoa</taxon>
        <taxon>Arthropoda</taxon>
        <taxon>Hexapoda</taxon>
        <taxon>Insecta</taxon>
        <taxon>Pterygota</taxon>
        <taxon>Neoptera</taxon>
        <taxon>Endopterygota</taxon>
        <taxon>Lepidoptera</taxon>
        <taxon>Glossata</taxon>
        <taxon>Ditrysia</taxon>
        <taxon>Papilionoidea</taxon>
        <taxon>Nymphalidae</taxon>
        <taxon>Satyrinae</taxon>
        <taxon>Satyrini</taxon>
        <taxon>Parargina</taxon>
        <taxon>Pararge</taxon>
    </lineage>
</organism>
<evidence type="ECO:0000256" key="1">
    <source>
        <dbReference type="ARBA" id="ARBA00023054"/>
    </source>
</evidence>
<accession>A0A8S4RDU9</accession>
<dbReference type="PANTHER" id="PTHR21549">
    <property type="entry name" value="MUTATED IN BLADDER CANCER 1"/>
    <property type="match status" value="1"/>
</dbReference>
<evidence type="ECO:0000313" key="2">
    <source>
        <dbReference type="EMBL" id="CAH2235012.1"/>
    </source>
</evidence>
<sequence length="205" mass="24521">MLHFALDIDELKRDILELETKIRTAKQFIRSELLNLRNEEITLMEKEVQKFHEFMKNSPNRYGGWNEYNHNAFIQIWNKYYGDNNEMIAIKSIEDTFSYQYFKEEVLHKISGSSGDSIDSHSKWYLEFLHLKLNQQRALIKWQENKKKIKPSRKARLILTEGSPVEDIKSPTNIKLCRKQNQCNVTDRNINNRRNRTTFGMIHII</sequence>
<gene>
    <name evidence="2" type="primary">jg1284</name>
    <name evidence="2" type="ORF">PAEG_LOCUS12703</name>
</gene>
<comment type="caution">
    <text evidence="2">The sequence shown here is derived from an EMBL/GenBank/DDBJ whole genome shotgun (WGS) entry which is preliminary data.</text>
</comment>
<keyword evidence="1" id="KW-0175">Coiled coil</keyword>